<dbReference type="GO" id="GO:0006363">
    <property type="term" value="P:termination of RNA polymerase I transcription"/>
    <property type="evidence" value="ECO:0007669"/>
    <property type="project" value="TreeGrafter"/>
</dbReference>
<name>A0A0M3J1S9_ANISI</name>
<dbReference type="InterPro" id="IPR012164">
    <property type="entry name" value="Rpa12/Rpb9/Rpc10/TFS"/>
</dbReference>
<dbReference type="GO" id="GO:0003676">
    <property type="term" value="F:nucleic acid binding"/>
    <property type="evidence" value="ECO:0007669"/>
    <property type="project" value="InterPro"/>
</dbReference>
<keyword evidence="13" id="KW-1185">Reference proteome</keyword>
<dbReference type="Pfam" id="PF01096">
    <property type="entry name" value="Zn_ribbon_TFIIS"/>
    <property type="match status" value="1"/>
</dbReference>
<dbReference type="EMBL" id="UYRR01001397">
    <property type="protein sequence ID" value="VDK18683.1"/>
    <property type="molecule type" value="Genomic_DNA"/>
</dbReference>
<keyword evidence="4" id="KW-0479">Metal-binding</keyword>
<evidence type="ECO:0000256" key="8">
    <source>
        <dbReference type="ARBA" id="ARBA00031781"/>
    </source>
</evidence>
<dbReference type="Gene3D" id="2.20.25.10">
    <property type="match status" value="1"/>
</dbReference>
<dbReference type="PROSITE" id="PS51133">
    <property type="entry name" value="ZF_TFIIS_2"/>
    <property type="match status" value="1"/>
</dbReference>
<evidence type="ECO:0000313" key="14">
    <source>
        <dbReference type="WBParaSite" id="ASIM_0000148201-mRNA-1"/>
    </source>
</evidence>
<dbReference type="AlphaFoldDB" id="A0A0M3J1S9"/>
<dbReference type="WBParaSite" id="ASIM_0000148201-mRNA-1">
    <property type="protein sequence ID" value="ASIM_0000148201-mRNA-1"/>
    <property type="gene ID" value="ASIM_0000148201"/>
</dbReference>
<dbReference type="OrthoDB" id="10056816at2759"/>
<evidence type="ECO:0000256" key="1">
    <source>
        <dbReference type="ARBA" id="ARBA00004604"/>
    </source>
</evidence>
<dbReference type="PANTHER" id="PTHR11239:SF14">
    <property type="entry name" value="DNA-DIRECTED RNA POLYMERASE I SUBUNIT RPA12"/>
    <property type="match status" value="1"/>
</dbReference>
<evidence type="ECO:0000256" key="2">
    <source>
        <dbReference type="ARBA" id="ARBA00018784"/>
    </source>
</evidence>
<dbReference type="PANTHER" id="PTHR11239">
    <property type="entry name" value="DNA-DIRECTED RNA POLYMERASE"/>
    <property type="match status" value="1"/>
</dbReference>
<dbReference type="GO" id="GO:0003899">
    <property type="term" value="F:DNA-directed RNA polymerase activity"/>
    <property type="evidence" value="ECO:0007669"/>
    <property type="project" value="InterPro"/>
</dbReference>
<dbReference type="InterPro" id="IPR034004">
    <property type="entry name" value="Zn_ribbon_RPA12_C"/>
</dbReference>
<dbReference type="SMART" id="SM00440">
    <property type="entry name" value="ZnF_C2C2"/>
    <property type="match status" value="1"/>
</dbReference>
<dbReference type="SUPFAM" id="SSF57783">
    <property type="entry name" value="Zinc beta-ribbon"/>
    <property type="match status" value="1"/>
</dbReference>
<dbReference type="CDD" id="cd10507">
    <property type="entry name" value="Zn-ribbon_RPA12"/>
    <property type="match status" value="1"/>
</dbReference>
<sequence length="101" mass="11584">TIFSAKRKDTIEIAIKSLYKTLGCAICSIINKVVYETEVSYERTIKDNSELKNLKEPVVDKICEKCGHDQMSYTCRQTRSADEGQTVFYTCLKCKHSIEYS</sequence>
<reference evidence="12 13" key="2">
    <citation type="submission" date="2018-11" db="EMBL/GenBank/DDBJ databases">
        <authorList>
            <consortium name="Pathogen Informatics"/>
        </authorList>
    </citation>
    <scope>NUCLEOTIDE SEQUENCE [LARGE SCALE GENOMIC DNA]</scope>
</reference>
<evidence type="ECO:0000256" key="7">
    <source>
        <dbReference type="ARBA" id="ARBA00023242"/>
    </source>
</evidence>
<evidence type="ECO:0000313" key="13">
    <source>
        <dbReference type="Proteomes" id="UP000267096"/>
    </source>
</evidence>
<organism evidence="14">
    <name type="scientific">Anisakis simplex</name>
    <name type="common">Herring worm</name>
    <dbReference type="NCBI Taxonomy" id="6269"/>
    <lineage>
        <taxon>Eukaryota</taxon>
        <taxon>Metazoa</taxon>
        <taxon>Ecdysozoa</taxon>
        <taxon>Nematoda</taxon>
        <taxon>Chromadorea</taxon>
        <taxon>Rhabditida</taxon>
        <taxon>Spirurina</taxon>
        <taxon>Ascaridomorpha</taxon>
        <taxon>Ascaridoidea</taxon>
        <taxon>Anisakidae</taxon>
        <taxon>Anisakis</taxon>
        <taxon>Anisakis simplex complex</taxon>
    </lineage>
</organism>
<evidence type="ECO:0000256" key="6">
    <source>
        <dbReference type="ARBA" id="ARBA00022833"/>
    </source>
</evidence>
<evidence type="ECO:0000256" key="10">
    <source>
        <dbReference type="PROSITE-ProRule" id="PRU00472"/>
    </source>
</evidence>
<dbReference type="GO" id="GO:0005736">
    <property type="term" value="C:RNA polymerase I complex"/>
    <property type="evidence" value="ECO:0007669"/>
    <property type="project" value="TreeGrafter"/>
</dbReference>
<evidence type="ECO:0000256" key="4">
    <source>
        <dbReference type="ARBA" id="ARBA00022723"/>
    </source>
</evidence>
<dbReference type="GO" id="GO:0008270">
    <property type="term" value="F:zinc ion binding"/>
    <property type="evidence" value="ECO:0007669"/>
    <property type="project" value="UniProtKB-KW"/>
</dbReference>
<evidence type="ECO:0000256" key="3">
    <source>
        <dbReference type="ARBA" id="ARBA00022478"/>
    </source>
</evidence>
<comment type="subcellular location">
    <subcellularLocation>
        <location evidence="1">Nucleus</location>
        <location evidence="1">Nucleolus</location>
    </subcellularLocation>
</comment>
<comment type="function">
    <text evidence="9">Core component of RNA polymerase I (Pol I), a DNA-dependent RNA polymerase which synthesizes ribosomal RNA precursors using the four ribonucleoside triphosphates as substrates. Can mediate Pol I proofreading of the nascent RNA transcript. Anchors into the Pol I active site to monitor transcription fidelity and cleave mis-incorporated 5'-ribonucleotides.</text>
</comment>
<evidence type="ECO:0000256" key="5">
    <source>
        <dbReference type="ARBA" id="ARBA00022771"/>
    </source>
</evidence>
<evidence type="ECO:0000259" key="11">
    <source>
        <dbReference type="PROSITE" id="PS51133"/>
    </source>
</evidence>
<keyword evidence="7" id="KW-0539">Nucleus</keyword>
<keyword evidence="6" id="KW-0862">Zinc</keyword>
<proteinExistence type="predicted"/>
<protein>
    <recommendedName>
        <fullName evidence="2">DNA-directed RNA polymerase I subunit RPA12</fullName>
    </recommendedName>
    <alternativeName>
        <fullName evidence="8">DNA-directed RNA polymerase I subunit H</fullName>
    </alternativeName>
</protein>
<accession>A0A0M3J1S9</accession>
<evidence type="ECO:0000313" key="12">
    <source>
        <dbReference type="EMBL" id="VDK18683.1"/>
    </source>
</evidence>
<feature type="domain" description="TFIIS-type" evidence="11">
    <location>
        <begin position="59"/>
        <end position="99"/>
    </location>
</feature>
<keyword evidence="3" id="KW-0240">DNA-directed RNA polymerase</keyword>
<keyword evidence="3" id="KW-0804">Transcription</keyword>
<evidence type="ECO:0000256" key="9">
    <source>
        <dbReference type="ARBA" id="ARBA00044497"/>
    </source>
</evidence>
<reference evidence="14" key="1">
    <citation type="submission" date="2017-02" db="UniProtKB">
        <authorList>
            <consortium name="WormBaseParasite"/>
        </authorList>
    </citation>
    <scope>IDENTIFICATION</scope>
</reference>
<dbReference type="Proteomes" id="UP000267096">
    <property type="component" value="Unassembled WGS sequence"/>
</dbReference>
<dbReference type="InterPro" id="IPR001222">
    <property type="entry name" value="Znf_TFIIS"/>
</dbReference>
<keyword evidence="5 10" id="KW-0863">Zinc-finger</keyword>
<gene>
    <name evidence="12" type="ORF">ASIM_LOCUS1362</name>
</gene>